<keyword evidence="4" id="KW-1185">Reference proteome</keyword>
<evidence type="ECO:0000259" key="2">
    <source>
        <dbReference type="Pfam" id="PF01156"/>
    </source>
</evidence>
<feature type="domain" description="Inosine/uridine-preferring nucleoside hydrolase" evidence="2">
    <location>
        <begin position="4"/>
        <end position="302"/>
    </location>
</feature>
<dbReference type="CDD" id="cd02649">
    <property type="entry name" value="nuc_hydro_CeIAG"/>
    <property type="match status" value="1"/>
</dbReference>
<gene>
    <name evidence="3" type="ORF">PSYICH_LOCUS377</name>
</gene>
<proteinExistence type="inferred from homology"/>
<dbReference type="PANTHER" id="PTHR46190:SF1">
    <property type="entry name" value="SI:CH211-201H21.5"/>
    <property type="match status" value="1"/>
</dbReference>
<dbReference type="InterPro" id="IPR001910">
    <property type="entry name" value="Inosine/uridine_hydrolase_dom"/>
</dbReference>
<dbReference type="EMBL" id="OV651813">
    <property type="protein sequence ID" value="CAH1098907.1"/>
    <property type="molecule type" value="Genomic_DNA"/>
</dbReference>
<dbReference type="Gene3D" id="3.90.245.10">
    <property type="entry name" value="Ribonucleoside hydrolase-like"/>
    <property type="match status" value="1"/>
</dbReference>
<evidence type="ECO:0000313" key="3">
    <source>
        <dbReference type="EMBL" id="CAH1098907.1"/>
    </source>
</evidence>
<dbReference type="PANTHER" id="PTHR46190">
    <property type="entry name" value="SI:CH211-201H21.5-RELATED"/>
    <property type="match status" value="1"/>
</dbReference>
<comment type="similarity">
    <text evidence="1">Belongs to the IUNH family.</text>
</comment>
<dbReference type="InterPro" id="IPR036452">
    <property type="entry name" value="Ribo_hydro-like"/>
</dbReference>
<dbReference type="GO" id="GO:0016799">
    <property type="term" value="F:hydrolase activity, hydrolyzing N-glycosyl compounds"/>
    <property type="evidence" value="ECO:0007669"/>
    <property type="project" value="InterPro"/>
</dbReference>
<dbReference type="AlphaFoldDB" id="A0A9P0C8F8"/>
<dbReference type="OrthoDB" id="432381at2759"/>
<dbReference type="SUPFAM" id="SSF53590">
    <property type="entry name" value="Nucleoside hydrolase"/>
    <property type="match status" value="1"/>
</dbReference>
<evidence type="ECO:0000256" key="1">
    <source>
        <dbReference type="ARBA" id="ARBA00009176"/>
    </source>
</evidence>
<organism evidence="3 4">
    <name type="scientific">Psylliodes chrysocephalus</name>
    <dbReference type="NCBI Taxonomy" id="3402493"/>
    <lineage>
        <taxon>Eukaryota</taxon>
        <taxon>Metazoa</taxon>
        <taxon>Ecdysozoa</taxon>
        <taxon>Arthropoda</taxon>
        <taxon>Hexapoda</taxon>
        <taxon>Insecta</taxon>
        <taxon>Pterygota</taxon>
        <taxon>Neoptera</taxon>
        <taxon>Endopterygota</taxon>
        <taxon>Coleoptera</taxon>
        <taxon>Polyphaga</taxon>
        <taxon>Cucujiformia</taxon>
        <taxon>Chrysomeloidea</taxon>
        <taxon>Chrysomelidae</taxon>
        <taxon>Galerucinae</taxon>
        <taxon>Alticini</taxon>
        <taxon>Psylliodes</taxon>
    </lineage>
</organism>
<accession>A0A9P0C8F8</accession>
<evidence type="ECO:0000313" key="4">
    <source>
        <dbReference type="Proteomes" id="UP001153636"/>
    </source>
</evidence>
<sequence>MKKLIIDVDVGTDDYLALLYLINLEKSGEVKILGVVCTSGNTILDHVVTHVVRLLESVNRTDIPVFKGSKNHILLHKCEEIRYHGEDGFGDLKYDRQPDLSIVNSTPASIAINDLVSANPHEVSLVCLGPLTSLALAIKLYDDLVDKIKDVWLMGGNYTGIGNSTCAAEFNFHTDPEAAYIVLETLKCPTYIYPWEACLMPQISLEWRFETLGSSTPALELLTRAEKVVSEVHNHEYYIPCDAFLAFCFVKPELHITKSSRHHASVELHGELTRGQVVLDHLKIKEPNIVMIENLDRELFMEELLKLRK</sequence>
<protein>
    <recommendedName>
        <fullName evidence="2">Inosine/uridine-preferring nucleoside hydrolase domain-containing protein</fullName>
    </recommendedName>
</protein>
<dbReference type="InterPro" id="IPR052775">
    <property type="entry name" value="IUN_hydrolase"/>
</dbReference>
<reference evidence="3" key="1">
    <citation type="submission" date="2022-01" db="EMBL/GenBank/DDBJ databases">
        <authorList>
            <person name="King R."/>
        </authorList>
    </citation>
    <scope>NUCLEOTIDE SEQUENCE</scope>
</reference>
<dbReference type="Proteomes" id="UP001153636">
    <property type="component" value="Chromosome 1"/>
</dbReference>
<name>A0A9P0C8F8_9CUCU</name>
<dbReference type="Pfam" id="PF01156">
    <property type="entry name" value="IU_nuc_hydro"/>
    <property type="match status" value="1"/>
</dbReference>